<evidence type="ECO:0000313" key="3">
    <source>
        <dbReference type="Proteomes" id="UP001497512"/>
    </source>
</evidence>
<dbReference type="EMBL" id="OZ019895">
    <property type="protein sequence ID" value="CAK9219960.1"/>
    <property type="molecule type" value="Genomic_DNA"/>
</dbReference>
<organism evidence="2 3">
    <name type="scientific">Sphagnum troendelagicum</name>
    <dbReference type="NCBI Taxonomy" id="128251"/>
    <lineage>
        <taxon>Eukaryota</taxon>
        <taxon>Viridiplantae</taxon>
        <taxon>Streptophyta</taxon>
        <taxon>Embryophyta</taxon>
        <taxon>Bryophyta</taxon>
        <taxon>Sphagnophytina</taxon>
        <taxon>Sphagnopsida</taxon>
        <taxon>Sphagnales</taxon>
        <taxon>Sphagnaceae</taxon>
        <taxon>Sphagnum</taxon>
    </lineage>
</organism>
<feature type="region of interest" description="Disordered" evidence="1">
    <location>
        <begin position="1"/>
        <end position="23"/>
    </location>
</feature>
<keyword evidence="3" id="KW-1185">Reference proteome</keyword>
<gene>
    <name evidence="2" type="ORF">CSSPTR1EN2_LOCUS15029</name>
</gene>
<feature type="compositionally biased region" description="Polar residues" evidence="1">
    <location>
        <begin position="1"/>
        <end position="14"/>
    </location>
</feature>
<name>A0ABP0UGC5_9BRYO</name>
<protein>
    <submittedName>
        <fullName evidence="2">Uncharacterized protein</fullName>
    </submittedName>
</protein>
<sequence length="79" mass="8913">MASGTATVVVSTSRGRPDAFPAHAPLHEDLRNRVSDERRQRFANDWRIRFADFGLGRPRSCVVAFARVFFSLSHFPHGT</sequence>
<dbReference type="Proteomes" id="UP001497512">
    <property type="component" value="Chromosome 3"/>
</dbReference>
<evidence type="ECO:0000313" key="2">
    <source>
        <dbReference type="EMBL" id="CAK9219960.1"/>
    </source>
</evidence>
<reference evidence="2" key="1">
    <citation type="submission" date="2024-02" db="EMBL/GenBank/DDBJ databases">
        <authorList>
            <consortium name="ELIXIR-Norway"/>
            <consortium name="Elixir Norway"/>
        </authorList>
    </citation>
    <scope>NUCLEOTIDE SEQUENCE</scope>
</reference>
<proteinExistence type="predicted"/>
<evidence type="ECO:0000256" key="1">
    <source>
        <dbReference type="SAM" id="MobiDB-lite"/>
    </source>
</evidence>
<accession>A0ABP0UGC5</accession>